<dbReference type="PANTHER" id="PTHR33112:SF8">
    <property type="entry name" value="HETEROKARYON INCOMPATIBILITY DOMAIN-CONTAINING PROTEIN"/>
    <property type="match status" value="1"/>
</dbReference>
<dbReference type="InterPro" id="IPR010730">
    <property type="entry name" value="HET"/>
</dbReference>
<reference evidence="2" key="1">
    <citation type="journal article" date="2023" name="Mol. Phylogenet. Evol.">
        <title>Genome-scale phylogeny and comparative genomics of the fungal order Sordariales.</title>
        <authorList>
            <person name="Hensen N."/>
            <person name="Bonometti L."/>
            <person name="Westerberg I."/>
            <person name="Brannstrom I.O."/>
            <person name="Guillou S."/>
            <person name="Cros-Aarteil S."/>
            <person name="Calhoun S."/>
            <person name="Haridas S."/>
            <person name="Kuo A."/>
            <person name="Mondo S."/>
            <person name="Pangilinan J."/>
            <person name="Riley R."/>
            <person name="LaButti K."/>
            <person name="Andreopoulos B."/>
            <person name="Lipzen A."/>
            <person name="Chen C."/>
            <person name="Yan M."/>
            <person name="Daum C."/>
            <person name="Ng V."/>
            <person name="Clum A."/>
            <person name="Steindorff A."/>
            <person name="Ohm R.A."/>
            <person name="Martin F."/>
            <person name="Silar P."/>
            <person name="Natvig D.O."/>
            <person name="Lalanne C."/>
            <person name="Gautier V."/>
            <person name="Ament-Velasquez S.L."/>
            <person name="Kruys A."/>
            <person name="Hutchinson M.I."/>
            <person name="Powell A.J."/>
            <person name="Barry K."/>
            <person name="Miller A.N."/>
            <person name="Grigoriev I.V."/>
            <person name="Debuchy R."/>
            <person name="Gladieux P."/>
            <person name="Hiltunen Thoren M."/>
            <person name="Johannesson H."/>
        </authorList>
    </citation>
    <scope>NUCLEOTIDE SEQUENCE</scope>
    <source>
        <strain evidence="2">CBS 955.72</strain>
    </source>
</reference>
<proteinExistence type="predicted"/>
<name>A0AAJ0HB63_9PEZI</name>
<evidence type="ECO:0000313" key="3">
    <source>
        <dbReference type="Proteomes" id="UP001275084"/>
    </source>
</evidence>
<gene>
    <name evidence="2" type="ORF">B0T25DRAFT_462106</name>
</gene>
<dbReference type="EMBL" id="JAUIQD010000006">
    <property type="protein sequence ID" value="KAK3346387.1"/>
    <property type="molecule type" value="Genomic_DNA"/>
</dbReference>
<evidence type="ECO:0000313" key="2">
    <source>
        <dbReference type="EMBL" id="KAK3346387.1"/>
    </source>
</evidence>
<sequence>MDGSFKELDTQTDSAGSFGLIDRWIETCAKSHKSCQQTHARRLPTRLLHVTRQDQNGSALMVQLHETNTFPVTSGNTQYAALSYCWGSFHWNAVHAYKLKDGTYQYLKNGIPSDKLPKTIQHAAYATLQLGLCWLWVDALCIFQDSADDWAREAATMADVYRGSHITISALGADSSNGGLFARRDALMYAPFPVAPQTDGVSICVYPAKARDFIEPFRDFPLRKRGWVLQERVLSRRAVGFGPILSWECGELVTDEFNFQIDGWDEPLSMKFHKLLGRYGNTGPITDIASPAAEEFYSFWLSMLKSFSRAGLHLKTDRLQAISGVISVIQSVTGWENVSGLWLPFITHELLWKTSRSWQEGVFQDPRVRTGLPPTWSWISIFGGVLGGLASEAGDATQLASATIHECEDNTVALRLSCALLEGHFLLDDYPDGSQIRLYLQGLYTASFQADFNQATTPKPPEYFVPVLARKDGKGNPTVHGLGVRELKDARGRYERVGYAYSKISTSIDKFRRTIEPQMSSIILV</sequence>
<dbReference type="Proteomes" id="UP001275084">
    <property type="component" value="Unassembled WGS sequence"/>
</dbReference>
<reference evidence="2" key="2">
    <citation type="submission" date="2023-06" db="EMBL/GenBank/DDBJ databases">
        <authorList>
            <consortium name="Lawrence Berkeley National Laboratory"/>
            <person name="Haridas S."/>
            <person name="Hensen N."/>
            <person name="Bonometti L."/>
            <person name="Westerberg I."/>
            <person name="Brannstrom I.O."/>
            <person name="Guillou S."/>
            <person name="Cros-Aarteil S."/>
            <person name="Calhoun S."/>
            <person name="Kuo A."/>
            <person name="Mondo S."/>
            <person name="Pangilinan J."/>
            <person name="Riley R."/>
            <person name="Labutti K."/>
            <person name="Andreopoulos B."/>
            <person name="Lipzen A."/>
            <person name="Chen C."/>
            <person name="Yanf M."/>
            <person name="Daum C."/>
            <person name="Ng V."/>
            <person name="Clum A."/>
            <person name="Steindorff A."/>
            <person name="Ohm R."/>
            <person name="Martin F."/>
            <person name="Silar P."/>
            <person name="Natvig D."/>
            <person name="Lalanne C."/>
            <person name="Gautier V."/>
            <person name="Ament-Velasquez S.L."/>
            <person name="Kruys A."/>
            <person name="Hutchinson M.I."/>
            <person name="Powell A.J."/>
            <person name="Barry K."/>
            <person name="Miller A.N."/>
            <person name="Grigoriev I.V."/>
            <person name="Debuchy R."/>
            <person name="Gladieux P."/>
            <person name="Thoren M.H."/>
            <person name="Johannesson H."/>
        </authorList>
    </citation>
    <scope>NUCLEOTIDE SEQUENCE</scope>
    <source>
        <strain evidence="2">CBS 955.72</strain>
    </source>
</reference>
<comment type="caution">
    <text evidence="2">The sequence shown here is derived from an EMBL/GenBank/DDBJ whole genome shotgun (WGS) entry which is preliminary data.</text>
</comment>
<dbReference type="AlphaFoldDB" id="A0AAJ0HB63"/>
<dbReference type="Pfam" id="PF06985">
    <property type="entry name" value="HET"/>
    <property type="match status" value="1"/>
</dbReference>
<accession>A0AAJ0HB63</accession>
<feature type="domain" description="Heterokaryon incompatibility" evidence="1">
    <location>
        <begin position="79"/>
        <end position="231"/>
    </location>
</feature>
<evidence type="ECO:0000259" key="1">
    <source>
        <dbReference type="Pfam" id="PF06985"/>
    </source>
</evidence>
<protein>
    <submittedName>
        <fullName evidence="2">Heterokaryon incompatibility protein-domain-containing protein</fullName>
    </submittedName>
</protein>
<dbReference type="PANTHER" id="PTHR33112">
    <property type="entry name" value="DOMAIN PROTEIN, PUTATIVE-RELATED"/>
    <property type="match status" value="1"/>
</dbReference>
<keyword evidence="3" id="KW-1185">Reference proteome</keyword>
<organism evidence="2 3">
    <name type="scientific">Lasiosphaeria hispida</name>
    <dbReference type="NCBI Taxonomy" id="260671"/>
    <lineage>
        <taxon>Eukaryota</taxon>
        <taxon>Fungi</taxon>
        <taxon>Dikarya</taxon>
        <taxon>Ascomycota</taxon>
        <taxon>Pezizomycotina</taxon>
        <taxon>Sordariomycetes</taxon>
        <taxon>Sordariomycetidae</taxon>
        <taxon>Sordariales</taxon>
        <taxon>Lasiosphaeriaceae</taxon>
        <taxon>Lasiosphaeria</taxon>
    </lineage>
</organism>